<evidence type="ECO:0000313" key="2">
    <source>
        <dbReference type="EMBL" id="TKR89755.1"/>
    </source>
</evidence>
<comment type="caution">
    <text evidence="2">The sequence shown here is derived from an EMBL/GenBank/DDBJ whole genome shotgun (WGS) entry which is preliminary data.</text>
</comment>
<evidence type="ECO:0000313" key="3">
    <source>
        <dbReference type="Proteomes" id="UP000298663"/>
    </source>
</evidence>
<proteinExistence type="predicted"/>
<keyword evidence="3" id="KW-1185">Reference proteome</keyword>
<keyword evidence="1" id="KW-0732">Signal</keyword>
<feature type="chain" id="PRO_5020973048" evidence="1">
    <location>
        <begin position="20"/>
        <end position="69"/>
    </location>
</feature>
<reference evidence="2 3" key="2">
    <citation type="journal article" date="2019" name="G3 (Bethesda)">
        <title>Hybrid Assembly of the Genome of the Entomopathogenic Nematode Steinernema carpocapsae Identifies the X-Chromosome.</title>
        <authorList>
            <person name="Serra L."/>
            <person name="Macchietto M."/>
            <person name="Macias-Munoz A."/>
            <person name="McGill C.J."/>
            <person name="Rodriguez I.M."/>
            <person name="Rodriguez B."/>
            <person name="Murad R."/>
            <person name="Mortazavi A."/>
        </authorList>
    </citation>
    <scope>NUCLEOTIDE SEQUENCE [LARGE SCALE GENOMIC DNA]</scope>
    <source>
        <strain evidence="2 3">ALL</strain>
    </source>
</reference>
<evidence type="ECO:0000256" key="1">
    <source>
        <dbReference type="SAM" id="SignalP"/>
    </source>
</evidence>
<accession>A0A4V6A571</accession>
<dbReference type="EMBL" id="AZBU02000003">
    <property type="protein sequence ID" value="TKR89755.1"/>
    <property type="molecule type" value="Genomic_DNA"/>
</dbReference>
<feature type="signal peptide" evidence="1">
    <location>
        <begin position="1"/>
        <end position="19"/>
    </location>
</feature>
<dbReference type="Proteomes" id="UP000298663">
    <property type="component" value="Unassembled WGS sequence"/>
</dbReference>
<protein>
    <submittedName>
        <fullName evidence="2">Uncharacterized protein</fullName>
    </submittedName>
</protein>
<dbReference type="AlphaFoldDB" id="A0A4V6A571"/>
<gene>
    <name evidence="2" type="ORF">L596_013808</name>
</gene>
<sequence>MKFFYVLFVSVMVFMPTEGALPVKNCGPCKPGYTCQFVAVNCVKAPCPGAPGHYECLPNNVLQAQSPDQ</sequence>
<organism evidence="2 3">
    <name type="scientific">Steinernema carpocapsae</name>
    <name type="common">Entomopathogenic nematode</name>
    <dbReference type="NCBI Taxonomy" id="34508"/>
    <lineage>
        <taxon>Eukaryota</taxon>
        <taxon>Metazoa</taxon>
        <taxon>Ecdysozoa</taxon>
        <taxon>Nematoda</taxon>
        <taxon>Chromadorea</taxon>
        <taxon>Rhabditida</taxon>
        <taxon>Tylenchina</taxon>
        <taxon>Panagrolaimomorpha</taxon>
        <taxon>Strongyloidoidea</taxon>
        <taxon>Steinernematidae</taxon>
        <taxon>Steinernema</taxon>
    </lineage>
</organism>
<name>A0A4V6A571_STECR</name>
<reference evidence="2 3" key="1">
    <citation type="journal article" date="2015" name="Genome Biol.">
        <title>Comparative genomics of Steinernema reveals deeply conserved gene regulatory networks.</title>
        <authorList>
            <person name="Dillman A.R."/>
            <person name="Macchietto M."/>
            <person name="Porter C.F."/>
            <person name="Rogers A."/>
            <person name="Williams B."/>
            <person name="Antoshechkin I."/>
            <person name="Lee M.M."/>
            <person name="Goodwin Z."/>
            <person name="Lu X."/>
            <person name="Lewis E.E."/>
            <person name="Goodrich-Blair H."/>
            <person name="Stock S.P."/>
            <person name="Adams B.J."/>
            <person name="Sternberg P.W."/>
            <person name="Mortazavi A."/>
        </authorList>
    </citation>
    <scope>NUCLEOTIDE SEQUENCE [LARGE SCALE GENOMIC DNA]</scope>
    <source>
        <strain evidence="2 3">ALL</strain>
    </source>
</reference>